<dbReference type="Proteomes" id="UP001215280">
    <property type="component" value="Unassembled WGS sequence"/>
</dbReference>
<proteinExistence type="predicted"/>
<reference evidence="1" key="1">
    <citation type="submission" date="2023-03" db="EMBL/GenBank/DDBJ databases">
        <title>Massive genome expansion in bonnet fungi (Mycena s.s.) driven by repeated elements and novel gene families across ecological guilds.</title>
        <authorList>
            <consortium name="Lawrence Berkeley National Laboratory"/>
            <person name="Harder C.B."/>
            <person name="Miyauchi S."/>
            <person name="Viragh M."/>
            <person name="Kuo A."/>
            <person name="Thoen E."/>
            <person name="Andreopoulos B."/>
            <person name="Lu D."/>
            <person name="Skrede I."/>
            <person name="Drula E."/>
            <person name="Henrissat B."/>
            <person name="Morin E."/>
            <person name="Kohler A."/>
            <person name="Barry K."/>
            <person name="LaButti K."/>
            <person name="Morin E."/>
            <person name="Salamov A."/>
            <person name="Lipzen A."/>
            <person name="Mereny Z."/>
            <person name="Hegedus B."/>
            <person name="Baldrian P."/>
            <person name="Stursova M."/>
            <person name="Weitz H."/>
            <person name="Taylor A."/>
            <person name="Grigoriev I.V."/>
            <person name="Nagy L.G."/>
            <person name="Martin F."/>
            <person name="Kauserud H."/>
        </authorList>
    </citation>
    <scope>NUCLEOTIDE SEQUENCE</scope>
    <source>
        <strain evidence="1">CBHHK188m</strain>
    </source>
</reference>
<organism evidence="1 2">
    <name type="scientific">Mycena maculata</name>
    <dbReference type="NCBI Taxonomy" id="230809"/>
    <lineage>
        <taxon>Eukaryota</taxon>
        <taxon>Fungi</taxon>
        <taxon>Dikarya</taxon>
        <taxon>Basidiomycota</taxon>
        <taxon>Agaricomycotina</taxon>
        <taxon>Agaricomycetes</taxon>
        <taxon>Agaricomycetidae</taxon>
        <taxon>Agaricales</taxon>
        <taxon>Marasmiineae</taxon>
        <taxon>Mycenaceae</taxon>
        <taxon>Mycena</taxon>
    </lineage>
</organism>
<accession>A0AAD7MTF0</accession>
<protein>
    <recommendedName>
        <fullName evidence="3">BTB domain-containing protein</fullName>
    </recommendedName>
</protein>
<dbReference type="EMBL" id="JARJLG010000195">
    <property type="protein sequence ID" value="KAJ7729840.1"/>
    <property type="molecule type" value="Genomic_DNA"/>
</dbReference>
<keyword evidence="2" id="KW-1185">Reference proteome</keyword>
<dbReference type="AlphaFoldDB" id="A0AAD7MTF0"/>
<evidence type="ECO:0000313" key="2">
    <source>
        <dbReference type="Proteomes" id="UP001215280"/>
    </source>
</evidence>
<comment type="caution">
    <text evidence="1">The sequence shown here is derived from an EMBL/GenBank/DDBJ whole genome shotgun (WGS) entry which is preliminary data.</text>
</comment>
<name>A0AAD7MTF0_9AGAR</name>
<sequence length="312" mass="34278">MNATITPRGAESEESPLRVEDLWFSDGNLVLQVGDRIFRVAGGILAVFRPSSTPLCPASSVVSRILTNLASFFERPPSPTTYPIIAGVLCLSTKYEVAYLRRRALLHLSSVSPLSLEEYDAMYSTGSTSTFPALTSRILCFVLAHSLSLTWAVPVGMYYASCLKVEHIIDGFSLRGGTAKTNIHLPPTLTTAQNHETLRLLRSVRVDGCMPDTQYQTRRRKILDAILNRDAVNPLSFFASDGSSLGSTKLCHFCVAAAQTEYKASRQASITCDAWSTLVGGNESSSGCRSSWIVFRFRSFLFPFGVYSFQSK</sequence>
<gene>
    <name evidence="1" type="ORF">DFH07DRAFT_945516</name>
</gene>
<evidence type="ECO:0008006" key="3">
    <source>
        <dbReference type="Google" id="ProtNLM"/>
    </source>
</evidence>
<evidence type="ECO:0000313" key="1">
    <source>
        <dbReference type="EMBL" id="KAJ7729840.1"/>
    </source>
</evidence>